<dbReference type="RefSeq" id="WP_072704642.1">
    <property type="nucleotide sequence ID" value="NZ_FRDH01000011.1"/>
</dbReference>
<name>A0A1M7SV89_9FIRM</name>
<keyword evidence="2" id="KW-0732">Signal</keyword>
<accession>A0A1M7SV89</accession>
<evidence type="ECO:0000313" key="3">
    <source>
        <dbReference type="EMBL" id="SHN62304.1"/>
    </source>
</evidence>
<reference evidence="3 4" key="1">
    <citation type="submission" date="2016-12" db="EMBL/GenBank/DDBJ databases">
        <authorList>
            <person name="Song W.-J."/>
            <person name="Kurnit D.M."/>
        </authorList>
    </citation>
    <scope>NUCLEOTIDE SEQUENCE [LARGE SCALE GENOMIC DNA]</scope>
    <source>
        <strain evidence="3 4">DSM 14810</strain>
    </source>
</reference>
<feature type="region of interest" description="Disordered" evidence="1">
    <location>
        <begin position="28"/>
        <end position="60"/>
    </location>
</feature>
<feature type="chain" id="PRO_5013269284" evidence="2">
    <location>
        <begin position="24"/>
        <end position="334"/>
    </location>
</feature>
<protein>
    <submittedName>
        <fullName evidence="3">Uncharacterized protein</fullName>
    </submittedName>
</protein>
<sequence>MKRRIAMILAASLMLVGCGSNEAKEIDKEITGRQSSTEETSLEATTSDATEEVSEVEEDKDKEVPAVDLLYNFLGVDGKTASAVSDVEISVDSYDGEHYFDYKVGEEISLEEIKTSISKSGWGDEMKLSYTFFYQDKKSPILAVLVPDNPNYRDENNCLLFFAVKDREVHLVSYKDTMCDEYTYGYVGQGGLLSYKSQPLGRSSGNLLINKTYIVDKDGQIVDLFNETMAVASEAEYMGDDHRAFAIFAEMYADGNWSYVSVLECGSNKYYVLYSDGSDTDLDARFIEACDKEGIKVYNRDELLPILNGYIQELGYEEDITDLDNKVAKWNDLD</sequence>
<proteinExistence type="predicted"/>
<evidence type="ECO:0000256" key="1">
    <source>
        <dbReference type="SAM" id="MobiDB-lite"/>
    </source>
</evidence>
<feature type="signal peptide" evidence="2">
    <location>
        <begin position="1"/>
        <end position="23"/>
    </location>
</feature>
<evidence type="ECO:0000256" key="2">
    <source>
        <dbReference type="SAM" id="SignalP"/>
    </source>
</evidence>
<dbReference type="Proteomes" id="UP000184097">
    <property type="component" value="Unassembled WGS sequence"/>
</dbReference>
<gene>
    <name evidence="3" type="ORF">SAMN02745247_02476</name>
</gene>
<dbReference type="EMBL" id="FRDH01000011">
    <property type="protein sequence ID" value="SHN62304.1"/>
    <property type="molecule type" value="Genomic_DNA"/>
</dbReference>
<dbReference type="AlphaFoldDB" id="A0A1M7SV89"/>
<evidence type="ECO:0000313" key="4">
    <source>
        <dbReference type="Proteomes" id="UP000184097"/>
    </source>
</evidence>
<feature type="compositionally biased region" description="Low complexity" evidence="1">
    <location>
        <begin position="35"/>
        <end position="48"/>
    </location>
</feature>
<organism evidence="3 4">
    <name type="scientific">Butyrivibrio hungatei DSM 14810</name>
    <dbReference type="NCBI Taxonomy" id="1121132"/>
    <lineage>
        <taxon>Bacteria</taxon>
        <taxon>Bacillati</taxon>
        <taxon>Bacillota</taxon>
        <taxon>Clostridia</taxon>
        <taxon>Lachnospirales</taxon>
        <taxon>Lachnospiraceae</taxon>
        <taxon>Butyrivibrio</taxon>
    </lineage>
</organism>
<dbReference type="PROSITE" id="PS51257">
    <property type="entry name" value="PROKAR_LIPOPROTEIN"/>
    <property type="match status" value="1"/>
</dbReference>
<feature type="compositionally biased region" description="Acidic residues" evidence="1">
    <location>
        <begin position="49"/>
        <end position="58"/>
    </location>
</feature>